<proteinExistence type="predicted"/>
<evidence type="ECO:0000313" key="3">
    <source>
        <dbReference type="EMBL" id="QGW48281.1"/>
    </source>
</evidence>
<dbReference type="EMBL" id="KJ716484">
    <property type="protein sequence ID" value="AIE42545.1"/>
    <property type="molecule type" value="Genomic_DNA"/>
</dbReference>
<reference evidence="3" key="4">
    <citation type="submission" date="2019-06" db="EMBL/GenBank/DDBJ databases">
        <title>Complete mitochondrial genome sequencing of NWB CMS and Normal type.</title>
        <authorList>
            <person name="Zhang L."/>
            <person name="Wang Q."/>
            <person name="Wang Y."/>
        </authorList>
    </citation>
    <scope>NUCLEOTIDE SEQUENCE</scope>
    <source>
        <strain evidence="3">YB-A</strain>
        <strain evidence="4">YB-B</strain>
    </source>
</reference>
<reference evidence="2" key="3">
    <citation type="submission" date="2014-04" db="EMBL/GenBank/DDBJ databases">
        <authorList>
            <person name="Jeong Y.-M."/>
            <person name="Chung W.-H."/>
            <person name="Mun J.-H."/>
            <person name="Kim N."/>
            <person name="Yu H.-J."/>
        </authorList>
    </citation>
    <scope>NUCLEOTIDE SEQUENCE</scope>
</reference>
<sequence length="74" mass="8377">MFQFARLSLACPWIQQQFKRLTYSGISGSTLIFNSPKHFRRLLRSSSSLGALVSTVSLSSFEPRPSLQLIHTTF</sequence>
<name>R9QTC3_RAPSA</name>
<protein>
    <submittedName>
        <fullName evidence="1">Uncharacterized protein</fullName>
    </submittedName>
</protein>
<gene>
    <name evidence="3" type="primary">orf74a</name>
    <name evidence="1" type="ORF">DCGMS_00420</name>
    <name evidence="2" type="ORF">RadishMT_p013</name>
</gene>
<dbReference type="EMBL" id="MN056360">
    <property type="protein sequence ID" value="QGW48281.1"/>
    <property type="molecule type" value="Genomic_DNA"/>
</dbReference>
<evidence type="ECO:0000313" key="2">
    <source>
        <dbReference type="EMBL" id="AIE42545.1"/>
    </source>
</evidence>
<reference evidence="1" key="1">
    <citation type="journal article" date="2013" name="Theor. Appl. Genet.">
        <title>Complete mitochondrial genome sequence and identification of a candidate gene responsible for cytoplasmic male sterility in radish (Raphanus sativus L.) containing DCGMS cytoplasm.</title>
        <authorList>
            <person name="Park J.Y."/>
            <person name="Lee Y.P."/>
            <person name="Lee J."/>
            <person name="Choi B.S."/>
            <person name="Kim S."/>
            <person name="Yang T.J."/>
        </authorList>
    </citation>
    <scope>NUCLEOTIDE SEQUENCE</scope>
    <source>
        <strain evidence="1">DCGMS</strain>
    </source>
</reference>
<evidence type="ECO:0000313" key="4">
    <source>
        <dbReference type="EMBL" id="QGW48503.1"/>
    </source>
</evidence>
<dbReference type="AlphaFoldDB" id="R9QTC3"/>
<reference evidence="2" key="2">
    <citation type="journal article" date="2014" name="Mitochondrial DNA">
        <title>The complete mitochondrial genome of cultivated radish WK10039 (Raphanus sativus L.).</title>
        <authorList>
            <person name="Jeong Y.M."/>
            <person name="Chung W.H."/>
            <person name="Choi A.Y."/>
            <person name="Mun J.H."/>
            <person name="Kim N."/>
            <person name="Yu H.J."/>
        </authorList>
    </citation>
    <scope>NUCLEOTIDE SEQUENCE</scope>
</reference>
<geneLocation type="mitochondrion" evidence="1"/>
<evidence type="ECO:0000313" key="1">
    <source>
        <dbReference type="EMBL" id="AGC81702.1"/>
    </source>
</evidence>
<accession>R9QTC3</accession>
<organism evidence="1">
    <name type="scientific">Raphanus sativus</name>
    <name type="common">Radish</name>
    <name type="synonym">Raphanus raphanistrum var. sativus</name>
    <dbReference type="NCBI Taxonomy" id="3726"/>
    <lineage>
        <taxon>Eukaryota</taxon>
        <taxon>Viridiplantae</taxon>
        <taxon>Streptophyta</taxon>
        <taxon>Embryophyta</taxon>
        <taxon>Tracheophyta</taxon>
        <taxon>Spermatophyta</taxon>
        <taxon>Magnoliopsida</taxon>
        <taxon>eudicotyledons</taxon>
        <taxon>Gunneridae</taxon>
        <taxon>Pentapetalae</taxon>
        <taxon>rosids</taxon>
        <taxon>malvids</taxon>
        <taxon>Brassicales</taxon>
        <taxon>Brassicaceae</taxon>
        <taxon>Brassiceae</taxon>
        <taxon>Raphanus</taxon>
    </lineage>
</organism>
<dbReference type="EMBL" id="MN056359">
    <property type="protein sequence ID" value="QGW48503.1"/>
    <property type="molecule type" value="Genomic_DNA"/>
</dbReference>
<dbReference type="EMBL" id="KC193578">
    <property type="protein sequence ID" value="AGC81702.1"/>
    <property type="molecule type" value="Genomic_DNA"/>
</dbReference>
<keyword evidence="1" id="KW-0496">Mitochondrion</keyword>